<dbReference type="PANTHER" id="PTHR43569">
    <property type="entry name" value="AMIDOHYDROLASE"/>
    <property type="match status" value="1"/>
</dbReference>
<comment type="similarity">
    <text evidence="1">Belongs to the metallo-dependent hydrolases superfamily.</text>
</comment>
<evidence type="ECO:0000313" key="4">
    <source>
        <dbReference type="Proteomes" id="UP001595816"/>
    </source>
</evidence>
<proteinExistence type="inferred from homology"/>
<evidence type="ECO:0000259" key="2">
    <source>
        <dbReference type="Pfam" id="PF04909"/>
    </source>
</evidence>
<organism evidence="3 4">
    <name type="scientific">Hamadaea flava</name>
    <dbReference type="NCBI Taxonomy" id="1742688"/>
    <lineage>
        <taxon>Bacteria</taxon>
        <taxon>Bacillati</taxon>
        <taxon>Actinomycetota</taxon>
        <taxon>Actinomycetes</taxon>
        <taxon>Micromonosporales</taxon>
        <taxon>Micromonosporaceae</taxon>
        <taxon>Hamadaea</taxon>
    </lineage>
</organism>
<sequence length="306" mass="33131">MIDCHVHLWDPADGHPWIRPESPHFRAFTADDLAASGADPVKPADQAADDPAASIDGAILVEASRGDVGETDALRRLWLDHPQIILGYVANLHLHADDGTSRFRDLLRELAETRPHGMRLGGPRWEQTPEAARALIPVLADEDVVLELNLGRDAVRVAADVAARHPQLTVVVDHLGNPANLLTEDASGWQADVTYAARRPNVVMKISGLLTQQRGVPVEKVADLARHVVAEFGPQRCLIGSDWPICLPAGTRTQSLRLAERGLAGLSSADRGSVLRGTAERVYQVASPARGLTTIEPLCFDSTDDR</sequence>
<dbReference type="InterPro" id="IPR052350">
    <property type="entry name" value="Metallo-dep_Lactonases"/>
</dbReference>
<dbReference type="SUPFAM" id="SSF51556">
    <property type="entry name" value="Metallo-dependent hydrolases"/>
    <property type="match status" value="1"/>
</dbReference>
<evidence type="ECO:0000256" key="1">
    <source>
        <dbReference type="ARBA" id="ARBA00038310"/>
    </source>
</evidence>
<name>A0ABV8LGB4_9ACTN</name>
<protein>
    <submittedName>
        <fullName evidence="3">Amidohydrolase family protein</fullName>
    </submittedName>
</protein>
<gene>
    <name evidence="3" type="ORF">ACFOZ4_05025</name>
</gene>
<reference evidence="4" key="1">
    <citation type="journal article" date="2019" name="Int. J. Syst. Evol. Microbiol.">
        <title>The Global Catalogue of Microorganisms (GCM) 10K type strain sequencing project: providing services to taxonomists for standard genome sequencing and annotation.</title>
        <authorList>
            <consortium name="The Broad Institute Genomics Platform"/>
            <consortium name="The Broad Institute Genome Sequencing Center for Infectious Disease"/>
            <person name="Wu L."/>
            <person name="Ma J."/>
        </authorList>
    </citation>
    <scope>NUCLEOTIDE SEQUENCE [LARGE SCALE GENOMIC DNA]</scope>
    <source>
        <strain evidence="4">CGMCC 4.7289</strain>
    </source>
</reference>
<dbReference type="Proteomes" id="UP001595816">
    <property type="component" value="Unassembled WGS sequence"/>
</dbReference>
<accession>A0ABV8LGB4</accession>
<dbReference type="RefSeq" id="WP_253755583.1">
    <property type="nucleotide sequence ID" value="NZ_JAMZDZ010000001.1"/>
</dbReference>
<dbReference type="PANTHER" id="PTHR43569:SF2">
    <property type="entry name" value="AMIDOHYDROLASE-RELATED DOMAIN-CONTAINING PROTEIN"/>
    <property type="match status" value="1"/>
</dbReference>
<evidence type="ECO:0000313" key="3">
    <source>
        <dbReference type="EMBL" id="MFC4129962.1"/>
    </source>
</evidence>
<keyword evidence="4" id="KW-1185">Reference proteome</keyword>
<dbReference type="InterPro" id="IPR006680">
    <property type="entry name" value="Amidohydro-rel"/>
</dbReference>
<dbReference type="Gene3D" id="3.20.20.140">
    <property type="entry name" value="Metal-dependent hydrolases"/>
    <property type="match status" value="1"/>
</dbReference>
<dbReference type="EMBL" id="JBHSAY010000004">
    <property type="protein sequence ID" value="MFC4129962.1"/>
    <property type="molecule type" value="Genomic_DNA"/>
</dbReference>
<feature type="domain" description="Amidohydrolase-related" evidence="2">
    <location>
        <begin position="2"/>
        <end position="284"/>
    </location>
</feature>
<dbReference type="Pfam" id="PF04909">
    <property type="entry name" value="Amidohydro_2"/>
    <property type="match status" value="1"/>
</dbReference>
<comment type="caution">
    <text evidence="3">The sequence shown here is derived from an EMBL/GenBank/DDBJ whole genome shotgun (WGS) entry which is preliminary data.</text>
</comment>
<dbReference type="InterPro" id="IPR032466">
    <property type="entry name" value="Metal_Hydrolase"/>
</dbReference>